<sequence>MTETPLPVDGLFEPFAVKSLQLRNRFAMAPMTRAFSPGGIPGDDVAAYYRRRAAGGVGLIITEGTYIPDPAAGAHTRVPLLYGNDSLAGWKSVVDAVHAEGGQIIPQLWHLGVERGPQPRMHPEVTTVSPSGLALDGTAVGRAFTGPELDTLREAWVAAAVNAQDVGFDGIELHGAHGYLLDQFLWNRTNLRSDGYGGSLEARTRFPVEVVSAIREAVGEDFAIVYRFSQWKSNHYDSRIAETPDELAKILAPLAAAGVDVLHPSTRRHWEPAFAELGGGDGEMGLAGWTKRLTGLPTITVGSVGLDKVFTTAFSADSASATVGIDRLLAQYENGEFDVVAVGRALLSDPEWVLKLREGRSAEHVPYTDEHRTVLH</sequence>
<reference evidence="7 8" key="1">
    <citation type="submission" date="2022-07" db="EMBL/GenBank/DDBJ databases">
        <title>Degradation activity of malathion, p-nitrophenol and potential low-temperature adaptation strategy of Rhodococcus sp. FXJ9.536.</title>
        <authorList>
            <person name="Huang J."/>
            <person name="Huang Y."/>
        </authorList>
    </citation>
    <scope>NUCLEOTIDE SEQUENCE [LARGE SCALE GENOMIC DNA]</scope>
    <source>
        <strain evidence="7 8">FXJ9.536</strain>
    </source>
</reference>
<evidence type="ECO:0000256" key="2">
    <source>
        <dbReference type="ARBA" id="ARBA00022630"/>
    </source>
</evidence>
<keyword evidence="2" id="KW-0285">Flavoprotein</keyword>
<comment type="cofactor">
    <cofactor evidence="1">
        <name>FMN</name>
        <dbReference type="ChEBI" id="CHEBI:58210"/>
    </cofactor>
</comment>
<dbReference type="Gene3D" id="3.20.20.70">
    <property type="entry name" value="Aldolase class I"/>
    <property type="match status" value="1"/>
</dbReference>
<name>A0ABT1QCG7_9NOCA</name>
<evidence type="ECO:0000256" key="5">
    <source>
        <dbReference type="ARBA" id="ARBA00023002"/>
    </source>
</evidence>
<evidence type="ECO:0000313" key="7">
    <source>
        <dbReference type="EMBL" id="MCQ4119951.1"/>
    </source>
</evidence>
<dbReference type="Pfam" id="PF00724">
    <property type="entry name" value="Oxidored_FMN"/>
    <property type="match status" value="1"/>
</dbReference>
<keyword evidence="5" id="KW-0560">Oxidoreductase</keyword>
<dbReference type="InterPro" id="IPR044152">
    <property type="entry name" value="YqjM-like"/>
</dbReference>
<dbReference type="PANTHER" id="PTHR43303">
    <property type="entry name" value="NADPH DEHYDROGENASE C23G7.10C-RELATED"/>
    <property type="match status" value="1"/>
</dbReference>
<evidence type="ECO:0000256" key="4">
    <source>
        <dbReference type="ARBA" id="ARBA00022857"/>
    </source>
</evidence>
<evidence type="ECO:0000256" key="1">
    <source>
        <dbReference type="ARBA" id="ARBA00001917"/>
    </source>
</evidence>
<organism evidence="7 8">
    <name type="scientific">Rhodococcus tibetensis</name>
    <dbReference type="NCBI Taxonomy" id="2965064"/>
    <lineage>
        <taxon>Bacteria</taxon>
        <taxon>Bacillati</taxon>
        <taxon>Actinomycetota</taxon>
        <taxon>Actinomycetes</taxon>
        <taxon>Mycobacteriales</taxon>
        <taxon>Nocardiaceae</taxon>
        <taxon>Rhodococcus</taxon>
    </lineage>
</organism>
<keyword evidence="3" id="KW-0288">FMN</keyword>
<accession>A0ABT1QCG7</accession>
<dbReference type="InterPro" id="IPR001155">
    <property type="entry name" value="OxRdtase_FMN_N"/>
</dbReference>
<dbReference type="RefSeq" id="WP_255968570.1">
    <property type="nucleotide sequence ID" value="NZ_JANFQF010000008.1"/>
</dbReference>
<keyword evidence="8" id="KW-1185">Reference proteome</keyword>
<dbReference type="SUPFAM" id="SSF51395">
    <property type="entry name" value="FMN-linked oxidoreductases"/>
    <property type="match status" value="1"/>
</dbReference>
<proteinExistence type="predicted"/>
<comment type="caution">
    <text evidence="7">The sequence shown here is derived from an EMBL/GenBank/DDBJ whole genome shotgun (WGS) entry which is preliminary data.</text>
</comment>
<feature type="domain" description="NADH:flavin oxidoreductase/NADH oxidase N-terminal" evidence="6">
    <location>
        <begin position="11"/>
        <end position="362"/>
    </location>
</feature>
<protein>
    <submittedName>
        <fullName evidence="7">NADH:flavin oxidoreductase</fullName>
    </submittedName>
</protein>
<dbReference type="EMBL" id="JANFQF010000008">
    <property type="protein sequence ID" value="MCQ4119951.1"/>
    <property type="molecule type" value="Genomic_DNA"/>
</dbReference>
<dbReference type="InterPro" id="IPR013785">
    <property type="entry name" value="Aldolase_TIM"/>
</dbReference>
<keyword evidence="4" id="KW-0521">NADP</keyword>
<evidence type="ECO:0000256" key="3">
    <source>
        <dbReference type="ARBA" id="ARBA00022643"/>
    </source>
</evidence>
<dbReference type="CDD" id="cd04747">
    <property type="entry name" value="OYE_like_5_FMN"/>
    <property type="match status" value="1"/>
</dbReference>
<evidence type="ECO:0000259" key="6">
    <source>
        <dbReference type="Pfam" id="PF00724"/>
    </source>
</evidence>
<dbReference type="Proteomes" id="UP001524501">
    <property type="component" value="Unassembled WGS sequence"/>
</dbReference>
<gene>
    <name evidence="7" type="ORF">NOF53_12335</name>
</gene>
<dbReference type="PANTHER" id="PTHR43303:SF4">
    <property type="entry name" value="NADPH DEHYDROGENASE C23G7.10C-RELATED"/>
    <property type="match status" value="1"/>
</dbReference>
<evidence type="ECO:0000313" key="8">
    <source>
        <dbReference type="Proteomes" id="UP001524501"/>
    </source>
</evidence>